<proteinExistence type="predicted"/>
<dbReference type="Proteomes" id="UP001142489">
    <property type="component" value="Unassembled WGS sequence"/>
</dbReference>
<evidence type="ECO:0000313" key="2">
    <source>
        <dbReference type="EMBL" id="KAJ7312101.1"/>
    </source>
</evidence>
<gene>
    <name evidence="2" type="ORF">JRQ81_006441</name>
</gene>
<keyword evidence="3" id="KW-1185">Reference proteome</keyword>
<name>A0A9Q1AUZ4_9SAUR</name>
<feature type="compositionally biased region" description="Polar residues" evidence="1">
    <location>
        <begin position="125"/>
        <end position="149"/>
    </location>
</feature>
<accession>A0A9Q1AUZ4</accession>
<reference evidence="2" key="1">
    <citation type="journal article" date="2023" name="DNA Res.">
        <title>Chromosome-level genome assembly of Phrynocephalus forsythii using third-generation DNA sequencing and Hi-C analysis.</title>
        <authorList>
            <person name="Qi Y."/>
            <person name="Zhao W."/>
            <person name="Zhao Y."/>
            <person name="Niu C."/>
            <person name="Cao S."/>
            <person name="Zhang Y."/>
        </authorList>
    </citation>
    <scope>NUCLEOTIDE SEQUENCE</scope>
    <source>
        <tissue evidence="2">Muscle</tissue>
    </source>
</reference>
<feature type="region of interest" description="Disordered" evidence="1">
    <location>
        <begin position="90"/>
        <end position="149"/>
    </location>
</feature>
<organism evidence="2 3">
    <name type="scientific">Phrynocephalus forsythii</name>
    <dbReference type="NCBI Taxonomy" id="171643"/>
    <lineage>
        <taxon>Eukaryota</taxon>
        <taxon>Metazoa</taxon>
        <taxon>Chordata</taxon>
        <taxon>Craniata</taxon>
        <taxon>Vertebrata</taxon>
        <taxon>Euteleostomi</taxon>
        <taxon>Lepidosauria</taxon>
        <taxon>Squamata</taxon>
        <taxon>Bifurcata</taxon>
        <taxon>Unidentata</taxon>
        <taxon>Episquamata</taxon>
        <taxon>Toxicofera</taxon>
        <taxon>Iguania</taxon>
        <taxon>Acrodonta</taxon>
        <taxon>Agamidae</taxon>
        <taxon>Agaminae</taxon>
        <taxon>Phrynocephalus</taxon>
    </lineage>
</organism>
<feature type="compositionally biased region" description="Basic and acidic residues" evidence="1">
    <location>
        <begin position="92"/>
        <end position="107"/>
    </location>
</feature>
<feature type="non-terminal residue" evidence="2">
    <location>
        <position position="1"/>
    </location>
</feature>
<evidence type="ECO:0000313" key="3">
    <source>
        <dbReference type="Proteomes" id="UP001142489"/>
    </source>
</evidence>
<comment type="caution">
    <text evidence="2">The sequence shown here is derived from an EMBL/GenBank/DDBJ whole genome shotgun (WGS) entry which is preliminary data.</text>
</comment>
<evidence type="ECO:0000256" key="1">
    <source>
        <dbReference type="SAM" id="MobiDB-lite"/>
    </source>
</evidence>
<dbReference type="AlphaFoldDB" id="A0A9Q1AUZ4"/>
<dbReference type="EMBL" id="JAPFRF010000013">
    <property type="protein sequence ID" value="KAJ7312101.1"/>
    <property type="molecule type" value="Genomic_DNA"/>
</dbReference>
<protein>
    <submittedName>
        <fullName evidence="2">Uncharacterized protein</fullName>
    </submittedName>
</protein>
<sequence length="149" mass="16349">EEESIDITSILEGKETSQRKQKALTTFSSQLRINGWKTKHSTGIQDAPSPPGFCDFVVTPSFFNDLSSIARQGNGKGIGGCRWEAKCIPQHKRQEDGRSHANRRDSQTDPLGDDFACQAAAQEMSGISTVNNNPLRTRQSAQEGTSRLP</sequence>